<keyword evidence="8" id="KW-0456">Lyase</keyword>
<dbReference type="InterPro" id="IPR011206">
    <property type="entry name" value="Citrate_lyase_beta/mcl1/mcl2"/>
</dbReference>
<feature type="domain" description="HpcH/HpaI aldolase/citrate lyase" evidence="7">
    <location>
        <begin position="12"/>
        <end position="234"/>
    </location>
</feature>
<evidence type="ECO:0000256" key="4">
    <source>
        <dbReference type="PIRSR" id="PIRSR015582-1"/>
    </source>
</evidence>
<dbReference type="InterPro" id="IPR005000">
    <property type="entry name" value="Aldolase/citrate-lyase_domain"/>
</dbReference>
<comment type="cofactor">
    <cofactor evidence="1">
        <name>Mg(2+)</name>
        <dbReference type="ChEBI" id="CHEBI:18420"/>
    </cofactor>
</comment>
<dbReference type="PIRSF" id="PIRSF015582">
    <property type="entry name" value="Cit_lyase_B"/>
    <property type="match status" value="1"/>
</dbReference>
<keyword evidence="2 5" id="KW-0479">Metal-binding</keyword>
<feature type="binding site" evidence="5">
    <location>
        <position position="138"/>
    </location>
    <ligand>
        <name>Mg(2+)</name>
        <dbReference type="ChEBI" id="CHEBI:18420"/>
    </ligand>
</feature>
<protein>
    <submittedName>
        <fullName evidence="8">Citrate lyase subunit beta/citryl-CoA lyase</fullName>
    </submittedName>
</protein>
<evidence type="ECO:0000313" key="8">
    <source>
        <dbReference type="EMBL" id="TWF80405.1"/>
    </source>
</evidence>
<dbReference type="OrthoDB" id="5172636at2"/>
<feature type="binding site" evidence="5">
    <location>
        <position position="165"/>
    </location>
    <ligand>
        <name>Mg(2+)</name>
        <dbReference type="ChEBI" id="CHEBI:18420"/>
    </ligand>
</feature>
<name>A0A561SZZ6_9PSEU</name>
<dbReference type="InterPro" id="IPR015813">
    <property type="entry name" value="Pyrv/PenolPyrv_kinase-like_dom"/>
</dbReference>
<dbReference type="Pfam" id="PF03328">
    <property type="entry name" value="HpcH_HpaI"/>
    <property type="match status" value="1"/>
</dbReference>
<evidence type="ECO:0000256" key="3">
    <source>
        <dbReference type="ARBA" id="ARBA00022842"/>
    </source>
</evidence>
<dbReference type="Gene3D" id="3.20.20.60">
    <property type="entry name" value="Phosphoenolpyruvate-binding domains"/>
    <property type="match status" value="1"/>
</dbReference>
<dbReference type="GO" id="GO:0000287">
    <property type="term" value="F:magnesium ion binding"/>
    <property type="evidence" value="ECO:0007669"/>
    <property type="project" value="TreeGrafter"/>
</dbReference>
<dbReference type="GO" id="GO:0006107">
    <property type="term" value="P:oxaloacetate metabolic process"/>
    <property type="evidence" value="ECO:0007669"/>
    <property type="project" value="TreeGrafter"/>
</dbReference>
<reference evidence="8 9" key="1">
    <citation type="submission" date="2019-06" db="EMBL/GenBank/DDBJ databases">
        <title>Sequencing the genomes of 1000 actinobacteria strains.</title>
        <authorList>
            <person name="Klenk H.-P."/>
        </authorList>
    </citation>
    <scope>NUCLEOTIDE SEQUENCE [LARGE SCALE GENOMIC DNA]</scope>
    <source>
        <strain evidence="8 9">DSM 45671</strain>
    </source>
</reference>
<evidence type="ECO:0000259" key="7">
    <source>
        <dbReference type="Pfam" id="PF03328"/>
    </source>
</evidence>
<feature type="region of interest" description="Disordered" evidence="6">
    <location>
        <begin position="292"/>
        <end position="311"/>
    </location>
</feature>
<dbReference type="GO" id="GO:0016829">
    <property type="term" value="F:lyase activity"/>
    <property type="evidence" value="ECO:0007669"/>
    <property type="project" value="UniProtKB-KW"/>
</dbReference>
<evidence type="ECO:0000313" key="9">
    <source>
        <dbReference type="Proteomes" id="UP000321261"/>
    </source>
</evidence>
<dbReference type="InterPro" id="IPR040442">
    <property type="entry name" value="Pyrv_kinase-like_dom_sf"/>
</dbReference>
<dbReference type="EMBL" id="VIWU01000001">
    <property type="protein sequence ID" value="TWF80405.1"/>
    <property type="molecule type" value="Genomic_DNA"/>
</dbReference>
<evidence type="ECO:0000256" key="5">
    <source>
        <dbReference type="PIRSR" id="PIRSR015582-2"/>
    </source>
</evidence>
<comment type="caution">
    <text evidence="8">The sequence shown here is derived from an EMBL/GenBank/DDBJ whole genome shotgun (WGS) entry which is preliminary data.</text>
</comment>
<evidence type="ECO:0000256" key="6">
    <source>
        <dbReference type="SAM" id="MobiDB-lite"/>
    </source>
</evidence>
<proteinExistence type="predicted"/>
<sequence length="311" mass="32556">MGARNPAHLRLRTLLFVPGDRPDRIPKAAAAGADGIAIDLEDAVALSRKDAARHAVAQSLGALPPSGPVVTVRINAVDTGLAEADVDALEPVLDRVHLVIVPMSSSPDAVRAAAALLGKAERRAGLEPGRTGIIPLVETAAGIAEAREIAAADERVHTLAFGPADLSRELGVTPTADCEELFVARCQLVLAAAAAAKPQPIDGPHLDLDDADGLARSAAKARRLGFGGKQVLHPRQVPVVASAFAPTADELRWARRVDEAFRTAEAAGVSSIRLDDGTFVDYPIAHRARALLTEDDDSQHGHEQSPRKPSA</sequence>
<evidence type="ECO:0000256" key="2">
    <source>
        <dbReference type="ARBA" id="ARBA00022723"/>
    </source>
</evidence>
<feature type="binding site" evidence="4">
    <location>
        <position position="73"/>
    </location>
    <ligand>
        <name>substrate</name>
    </ligand>
</feature>
<evidence type="ECO:0000256" key="1">
    <source>
        <dbReference type="ARBA" id="ARBA00001946"/>
    </source>
</evidence>
<organism evidence="8 9">
    <name type="scientific">Pseudonocardia hierapolitana</name>
    <dbReference type="NCBI Taxonomy" id="1128676"/>
    <lineage>
        <taxon>Bacteria</taxon>
        <taxon>Bacillati</taxon>
        <taxon>Actinomycetota</taxon>
        <taxon>Actinomycetes</taxon>
        <taxon>Pseudonocardiales</taxon>
        <taxon>Pseudonocardiaceae</taxon>
        <taxon>Pseudonocardia</taxon>
    </lineage>
</organism>
<dbReference type="SUPFAM" id="SSF51621">
    <property type="entry name" value="Phosphoenolpyruvate/pyruvate domain"/>
    <property type="match status" value="1"/>
</dbReference>
<dbReference type="AlphaFoldDB" id="A0A561SZZ6"/>
<dbReference type="Proteomes" id="UP000321261">
    <property type="component" value="Unassembled WGS sequence"/>
</dbReference>
<keyword evidence="9" id="KW-1185">Reference proteome</keyword>
<dbReference type="PANTHER" id="PTHR32308:SF0">
    <property type="entry name" value="HPCH_HPAI ALDOLASE_CITRATE LYASE DOMAIN-CONTAINING PROTEIN"/>
    <property type="match status" value="1"/>
</dbReference>
<dbReference type="PANTHER" id="PTHR32308">
    <property type="entry name" value="LYASE BETA SUBUNIT, PUTATIVE (AFU_ORTHOLOGUE AFUA_4G13030)-RELATED"/>
    <property type="match status" value="1"/>
</dbReference>
<gene>
    <name evidence="8" type="ORF">FHX44_116348</name>
</gene>
<accession>A0A561SZZ6</accession>
<dbReference type="RefSeq" id="WP_147259087.1">
    <property type="nucleotide sequence ID" value="NZ_VIWU01000001.1"/>
</dbReference>
<keyword evidence="3 5" id="KW-0460">Magnesium</keyword>
<feature type="compositionally biased region" description="Basic and acidic residues" evidence="6">
    <location>
        <begin position="298"/>
        <end position="311"/>
    </location>
</feature>
<feature type="binding site" evidence="4">
    <location>
        <position position="138"/>
    </location>
    <ligand>
        <name>substrate</name>
    </ligand>
</feature>